<comment type="caution">
    <text evidence="2">The sequence shown here is derived from an EMBL/GenBank/DDBJ whole genome shotgun (WGS) entry which is preliminary data.</text>
</comment>
<gene>
    <name evidence="2" type="ORF">RQM59_11300</name>
</gene>
<feature type="domain" description="VOC" evidence="1">
    <location>
        <begin position="5"/>
        <end position="128"/>
    </location>
</feature>
<dbReference type="SUPFAM" id="SSF54593">
    <property type="entry name" value="Glyoxalase/Bleomycin resistance protein/Dihydroxybiphenyl dioxygenase"/>
    <property type="match status" value="1"/>
</dbReference>
<dbReference type="InterPro" id="IPR037523">
    <property type="entry name" value="VOC_core"/>
</dbReference>
<dbReference type="InterPro" id="IPR029068">
    <property type="entry name" value="Glyas_Bleomycin-R_OHBP_Dase"/>
</dbReference>
<name>A0ABU3LGX2_9FLAO</name>
<dbReference type="Gene3D" id="3.10.180.10">
    <property type="entry name" value="2,3-Dihydroxybiphenyl 1,2-Dioxygenase, domain 1"/>
    <property type="match status" value="1"/>
</dbReference>
<dbReference type="CDD" id="cd07247">
    <property type="entry name" value="SgaA_N_like"/>
    <property type="match status" value="1"/>
</dbReference>
<dbReference type="Pfam" id="PF00903">
    <property type="entry name" value="Glyoxalase"/>
    <property type="match status" value="1"/>
</dbReference>
<dbReference type="Proteomes" id="UP001257277">
    <property type="component" value="Unassembled WGS sequence"/>
</dbReference>
<dbReference type="InterPro" id="IPR052164">
    <property type="entry name" value="Anthracycline_SecMetBiosynth"/>
</dbReference>
<accession>A0ABU3LGX2</accession>
<evidence type="ECO:0000313" key="3">
    <source>
        <dbReference type="Proteomes" id="UP001257277"/>
    </source>
</evidence>
<proteinExistence type="predicted"/>
<protein>
    <submittedName>
        <fullName evidence="2">VOC family protein</fullName>
    </submittedName>
</protein>
<keyword evidence="3" id="KW-1185">Reference proteome</keyword>
<dbReference type="InterPro" id="IPR004360">
    <property type="entry name" value="Glyas_Fos-R_dOase_dom"/>
</dbReference>
<dbReference type="PANTHER" id="PTHR33993:SF2">
    <property type="entry name" value="VOC DOMAIN-CONTAINING PROTEIN"/>
    <property type="match status" value="1"/>
</dbReference>
<reference evidence="2 3" key="1">
    <citation type="submission" date="2023-09" db="EMBL/GenBank/DDBJ databases">
        <title>Novel taxa isolated from Blanes Bay.</title>
        <authorList>
            <person name="Rey-Velasco X."/>
            <person name="Lucena T."/>
        </authorList>
    </citation>
    <scope>NUCLEOTIDE SEQUENCE [LARGE SCALE GENOMIC DNA]</scope>
    <source>
        <strain evidence="2 3">S356</strain>
    </source>
</reference>
<dbReference type="EMBL" id="JAVTTO010000004">
    <property type="protein sequence ID" value="MDT7832970.1"/>
    <property type="molecule type" value="Genomic_DNA"/>
</dbReference>
<dbReference type="PROSITE" id="PS51819">
    <property type="entry name" value="VOC"/>
    <property type="match status" value="1"/>
</dbReference>
<evidence type="ECO:0000259" key="1">
    <source>
        <dbReference type="PROSITE" id="PS51819"/>
    </source>
</evidence>
<evidence type="ECO:0000313" key="2">
    <source>
        <dbReference type="EMBL" id="MDT7832970.1"/>
    </source>
</evidence>
<sequence>MEVNMISWFEIPVNDMNRAKKFYEAVFQVPISINDFGGILMGWFPPAEDITAPGISGSLVQHEEYVPSRTHGPLVYFNSQSGDIDHELGRIEEAGGTILKPKILISNEVGYMAVIVDTEGNRIALYNK</sequence>
<dbReference type="PANTHER" id="PTHR33993">
    <property type="entry name" value="GLYOXALASE-RELATED"/>
    <property type="match status" value="1"/>
</dbReference>
<organism evidence="2 3">
    <name type="scientific">Asprobacillus argus</name>
    <dbReference type="NCBI Taxonomy" id="3076534"/>
    <lineage>
        <taxon>Bacteria</taxon>
        <taxon>Pseudomonadati</taxon>
        <taxon>Bacteroidota</taxon>
        <taxon>Flavobacteriia</taxon>
        <taxon>Flavobacteriales</taxon>
        <taxon>Flavobacteriaceae</taxon>
        <taxon>Asprobacillus</taxon>
    </lineage>
</organism>
<dbReference type="RefSeq" id="WP_349242222.1">
    <property type="nucleotide sequence ID" value="NZ_JAVTTO010000004.1"/>
</dbReference>